<gene>
    <name evidence="6" type="ORF">ASTO00021_LOCUS15666</name>
</gene>
<dbReference type="PROSITE" id="PS00624">
    <property type="entry name" value="GMC_OXRED_2"/>
    <property type="match status" value="1"/>
</dbReference>
<keyword evidence="4" id="KW-0274">FAD</keyword>
<dbReference type="Gene3D" id="3.50.50.60">
    <property type="entry name" value="FAD/NAD(P)-binding domain"/>
    <property type="match status" value="1"/>
</dbReference>
<dbReference type="SUPFAM" id="SSF51905">
    <property type="entry name" value="FAD/NAD(P)-binding domain"/>
    <property type="match status" value="1"/>
</dbReference>
<evidence type="ECO:0000256" key="1">
    <source>
        <dbReference type="ARBA" id="ARBA00001974"/>
    </source>
</evidence>
<dbReference type="Pfam" id="PF05199">
    <property type="entry name" value="GMC_oxred_C"/>
    <property type="match status" value="2"/>
</dbReference>
<reference evidence="6" key="1">
    <citation type="submission" date="2021-01" db="EMBL/GenBank/DDBJ databases">
        <authorList>
            <person name="Corre E."/>
            <person name="Pelletier E."/>
            <person name="Niang G."/>
            <person name="Scheremetjew M."/>
            <person name="Finn R."/>
            <person name="Kale V."/>
            <person name="Holt S."/>
            <person name="Cochrane G."/>
            <person name="Meng A."/>
            <person name="Brown T."/>
            <person name="Cohen L."/>
        </authorList>
    </citation>
    <scope>NUCLEOTIDE SEQUENCE</scope>
    <source>
        <strain evidence="6">GSBS06</strain>
    </source>
</reference>
<dbReference type="Gene3D" id="3.30.410.40">
    <property type="match status" value="1"/>
</dbReference>
<dbReference type="InterPro" id="IPR036188">
    <property type="entry name" value="FAD/NAD-bd_sf"/>
</dbReference>
<proteinExistence type="inferred from homology"/>
<dbReference type="GO" id="GO:0016614">
    <property type="term" value="F:oxidoreductase activity, acting on CH-OH group of donors"/>
    <property type="evidence" value="ECO:0007669"/>
    <property type="project" value="InterPro"/>
</dbReference>
<evidence type="ECO:0000256" key="4">
    <source>
        <dbReference type="ARBA" id="ARBA00022827"/>
    </source>
</evidence>
<evidence type="ECO:0000256" key="2">
    <source>
        <dbReference type="ARBA" id="ARBA00010790"/>
    </source>
</evidence>
<dbReference type="AlphaFoldDB" id="A0A7S3PPD0"/>
<dbReference type="EMBL" id="HBIN01020504">
    <property type="protein sequence ID" value="CAE0445662.1"/>
    <property type="molecule type" value="Transcribed_RNA"/>
</dbReference>
<feature type="domain" description="Glucose-methanol-choline oxidoreductase N-terminal" evidence="5">
    <location>
        <begin position="259"/>
        <end position="273"/>
    </location>
</feature>
<keyword evidence="3" id="KW-0285">Flavoprotein</keyword>
<name>A0A7S3PPD0_9STRA</name>
<dbReference type="SUPFAM" id="SSF54373">
    <property type="entry name" value="FAD-linked reductases, C-terminal domain"/>
    <property type="match status" value="1"/>
</dbReference>
<dbReference type="Pfam" id="PF00732">
    <property type="entry name" value="GMC_oxred_N"/>
    <property type="match status" value="1"/>
</dbReference>
<organism evidence="6">
    <name type="scientific">Aplanochytrium stocchinoi</name>
    <dbReference type="NCBI Taxonomy" id="215587"/>
    <lineage>
        <taxon>Eukaryota</taxon>
        <taxon>Sar</taxon>
        <taxon>Stramenopiles</taxon>
        <taxon>Bigyra</taxon>
        <taxon>Labyrinthulomycetes</taxon>
        <taxon>Thraustochytrida</taxon>
        <taxon>Thraustochytriidae</taxon>
        <taxon>Aplanochytrium</taxon>
    </lineage>
</organism>
<dbReference type="InterPro" id="IPR000172">
    <property type="entry name" value="GMC_OxRdtase_N"/>
</dbReference>
<evidence type="ECO:0000256" key="3">
    <source>
        <dbReference type="ARBA" id="ARBA00022630"/>
    </source>
</evidence>
<dbReference type="GO" id="GO:0050660">
    <property type="term" value="F:flavin adenine dinucleotide binding"/>
    <property type="evidence" value="ECO:0007669"/>
    <property type="project" value="InterPro"/>
</dbReference>
<accession>A0A7S3PPD0</accession>
<evidence type="ECO:0000259" key="5">
    <source>
        <dbReference type="PROSITE" id="PS00624"/>
    </source>
</evidence>
<dbReference type="PANTHER" id="PTHR11552:SF147">
    <property type="entry name" value="CHOLINE DEHYDROGENASE, MITOCHONDRIAL"/>
    <property type="match status" value="1"/>
</dbReference>
<dbReference type="InterPro" id="IPR007867">
    <property type="entry name" value="GMC_OxRtase_C"/>
</dbReference>
<dbReference type="PIRSF" id="PIRSF000137">
    <property type="entry name" value="Alcohol_oxidase"/>
    <property type="match status" value="1"/>
</dbReference>
<protein>
    <recommendedName>
        <fullName evidence="5">Glucose-methanol-choline oxidoreductase N-terminal domain-containing protein</fullName>
    </recommendedName>
</protein>
<evidence type="ECO:0000313" key="6">
    <source>
        <dbReference type="EMBL" id="CAE0445662.1"/>
    </source>
</evidence>
<dbReference type="PANTHER" id="PTHR11552">
    <property type="entry name" value="GLUCOSE-METHANOL-CHOLINE GMC OXIDOREDUCTASE"/>
    <property type="match status" value="1"/>
</dbReference>
<comment type="cofactor">
    <cofactor evidence="1">
        <name>FAD</name>
        <dbReference type="ChEBI" id="CHEBI:57692"/>
    </cofactor>
</comment>
<comment type="similarity">
    <text evidence="2">Belongs to the GMC oxidoreductase family.</text>
</comment>
<dbReference type="InterPro" id="IPR012132">
    <property type="entry name" value="GMC_OxRdtase"/>
</dbReference>
<sequence>MADEVDLHPEKYDIIIVGAGSSGCAAAAKLGSDSDLKVLILENGDETLATDPESMDQAKWTHISYEQHGANYKKFTYQYETKAQKGIDNRIIAQLSGRGPGGSGRVNAGWYGPPYDEDLEEWVDKGCAGWGPGEMKKHLEATSFMVSDKPEGKLGKAFCRAVEEVMDSKKLKAAVPQPGCQFDLETGERRDAFTSLLKPRLAANENVVLMAGWTAEKIIISQDGDTLNATGILAYKTGLLAYNRKFELNPGGEILISAGAYGSPKLLMLSGIGPKEHLENVGVDTLVDLPAVGQNLVDTPVCPIVMFSTGPKPKTQIANGLEAYVHYFSDRALEAGDKVADMEYMCFDAQNIAKYTAPRIFSLPLQQRTCAGYFMEGLIAAGVRSFQCIFPCLTNAMFNRSDIIFVAQHNAKSTGSVELQSSSPAEDPIIDPKLLSDPADVEDLMEGMDNLYKILGNRNFQEYSRFEEYPGPRYCRMPWSHLKAPSKSFIKDNTIAHSHPTGTCRMGPVAGLTDLERKKLKDLGYRNPDTGTVLSSNLKVHGVNGLRVADASIIPRCNRGPTNSLCMAIGSKAAELILLDH</sequence>